<dbReference type="InterPro" id="IPR029058">
    <property type="entry name" value="AB_hydrolase_fold"/>
</dbReference>
<evidence type="ECO:0000313" key="4">
    <source>
        <dbReference type="Proteomes" id="UP001597519"/>
    </source>
</evidence>
<dbReference type="RefSeq" id="WP_377770707.1">
    <property type="nucleotide sequence ID" value="NZ_JBHUOQ010000001.1"/>
</dbReference>
<dbReference type="PANTHER" id="PTHR48081:SF6">
    <property type="entry name" value="PEPTIDASE S9 PROLYL OLIGOPEPTIDASE CATALYTIC DOMAIN-CONTAINING PROTEIN"/>
    <property type="match status" value="1"/>
</dbReference>
<reference evidence="4" key="1">
    <citation type="journal article" date="2019" name="Int. J. Syst. Evol. Microbiol.">
        <title>The Global Catalogue of Microorganisms (GCM) 10K type strain sequencing project: providing services to taxonomists for standard genome sequencing and annotation.</title>
        <authorList>
            <consortium name="The Broad Institute Genomics Platform"/>
            <consortium name="The Broad Institute Genome Sequencing Center for Infectious Disease"/>
            <person name="Wu L."/>
            <person name="Ma J."/>
        </authorList>
    </citation>
    <scope>NUCLEOTIDE SEQUENCE [LARGE SCALE GENOMIC DNA]</scope>
    <source>
        <strain evidence="4">KCTC 33575</strain>
    </source>
</reference>
<protein>
    <submittedName>
        <fullName evidence="3">Alpha/beta hydrolase</fullName>
    </submittedName>
</protein>
<dbReference type="InterPro" id="IPR049492">
    <property type="entry name" value="BD-FAE-like_dom"/>
</dbReference>
<keyword evidence="1 3" id="KW-0378">Hydrolase</keyword>
<dbReference type="InterPro" id="IPR050300">
    <property type="entry name" value="GDXG_lipolytic_enzyme"/>
</dbReference>
<organism evidence="3 4">
    <name type="scientific">Corticicoccus populi</name>
    <dbReference type="NCBI Taxonomy" id="1812821"/>
    <lineage>
        <taxon>Bacteria</taxon>
        <taxon>Bacillati</taxon>
        <taxon>Bacillota</taxon>
        <taxon>Bacilli</taxon>
        <taxon>Bacillales</taxon>
        <taxon>Staphylococcaceae</taxon>
        <taxon>Corticicoccus</taxon>
    </lineage>
</organism>
<evidence type="ECO:0000256" key="1">
    <source>
        <dbReference type="ARBA" id="ARBA00022801"/>
    </source>
</evidence>
<dbReference type="Proteomes" id="UP001597519">
    <property type="component" value="Unassembled WGS sequence"/>
</dbReference>
<evidence type="ECO:0000313" key="3">
    <source>
        <dbReference type="EMBL" id="MFD2829052.1"/>
    </source>
</evidence>
<proteinExistence type="predicted"/>
<feature type="domain" description="BD-FAE-like" evidence="2">
    <location>
        <begin position="102"/>
        <end position="254"/>
    </location>
</feature>
<comment type="caution">
    <text evidence="3">The sequence shown here is derived from an EMBL/GenBank/DDBJ whole genome shotgun (WGS) entry which is preliminary data.</text>
</comment>
<gene>
    <name evidence="3" type="ORF">ACFSX4_01140</name>
</gene>
<dbReference type="Gene3D" id="3.40.50.1820">
    <property type="entry name" value="alpha/beta hydrolase"/>
    <property type="match status" value="1"/>
</dbReference>
<dbReference type="EMBL" id="JBHUOQ010000001">
    <property type="protein sequence ID" value="MFD2829052.1"/>
    <property type="molecule type" value="Genomic_DNA"/>
</dbReference>
<dbReference type="Pfam" id="PF20434">
    <property type="entry name" value="BD-FAE"/>
    <property type="match status" value="1"/>
</dbReference>
<dbReference type="PANTHER" id="PTHR48081">
    <property type="entry name" value="AB HYDROLASE SUPERFAMILY PROTEIN C4A8.06C"/>
    <property type="match status" value="1"/>
</dbReference>
<sequence length="303" mass="34553">MNLQSFYIGDYHAEVTMMLGEGEPSKDGRPAVVICPGGSYMYCSKRESEPVAYRFLEKGYRVFILNYSTIGTMIEKEGRTPSRDELYQIASMVEDDKVLGSEFPNPLIELALTLVFIRENCHEFNVNPDKIGVIGFSAGGHLAASLGVHWNSEWLKEAVGSEPRWFRPNFQVLSYPILNYVLNEEIANERGIGDPKFMSMAARMVFGAEQKPEIVERSIVKDFVNEDTPPTFVWHTLQDKLVFIQNSIEFVEALENNRVPWEFHTFNSGEHGLSLASEITGRVDKRAQQWNGLMFSWLEEIIH</sequence>
<keyword evidence="4" id="KW-1185">Reference proteome</keyword>
<dbReference type="GO" id="GO:0016787">
    <property type="term" value="F:hydrolase activity"/>
    <property type="evidence" value="ECO:0007669"/>
    <property type="project" value="UniProtKB-KW"/>
</dbReference>
<evidence type="ECO:0000259" key="2">
    <source>
        <dbReference type="Pfam" id="PF20434"/>
    </source>
</evidence>
<name>A0ABW5WSS3_9STAP</name>
<dbReference type="SUPFAM" id="SSF53474">
    <property type="entry name" value="alpha/beta-Hydrolases"/>
    <property type="match status" value="1"/>
</dbReference>
<accession>A0ABW5WSS3</accession>